<accession>A0ABS8S2T1</accession>
<gene>
    <name evidence="2" type="ORF">HAX54_020640</name>
</gene>
<comment type="caution">
    <text evidence="2">The sequence shown here is derived from an EMBL/GenBank/DDBJ whole genome shotgun (WGS) entry which is preliminary data.</text>
</comment>
<keyword evidence="3" id="KW-1185">Reference proteome</keyword>
<evidence type="ECO:0000313" key="2">
    <source>
        <dbReference type="EMBL" id="MCD7453342.1"/>
    </source>
</evidence>
<evidence type="ECO:0000313" key="3">
    <source>
        <dbReference type="Proteomes" id="UP000823775"/>
    </source>
</evidence>
<reference evidence="2 3" key="1">
    <citation type="journal article" date="2021" name="BMC Genomics">
        <title>Datura genome reveals duplications of psychoactive alkaloid biosynthetic genes and high mutation rate following tissue culture.</title>
        <authorList>
            <person name="Rajewski A."/>
            <person name="Carter-House D."/>
            <person name="Stajich J."/>
            <person name="Litt A."/>
        </authorList>
    </citation>
    <scope>NUCLEOTIDE SEQUENCE [LARGE SCALE GENOMIC DNA]</scope>
    <source>
        <strain evidence="2">AR-01</strain>
    </source>
</reference>
<proteinExistence type="predicted"/>
<dbReference type="Proteomes" id="UP000823775">
    <property type="component" value="Unassembled WGS sequence"/>
</dbReference>
<dbReference type="EMBL" id="JACEIK010000249">
    <property type="protein sequence ID" value="MCD7453342.1"/>
    <property type="molecule type" value="Genomic_DNA"/>
</dbReference>
<protein>
    <submittedName>
        <fullName evidence="2">Uncharacterized protein</fullName>
    </submittedName>
</protein>
<name>A0ABS8S2T1_DATST</name>
<organism evidence="2 3">
    <name type="scientific">Datura stramonium</name>
    <name type="common">Jimsonweed</name>
    <name type="synonym">Common thornapple</name>
    <dbReference type="NCBI Taxonomy" id="4076"/>
    <lineage>
        <taxon>Eukaryota</taxon>
        <taxon>Viridiplantae</taxon>
        <taxon>Streptophyta</taxon>
        <taxon>Embryophyta</taxon>
        <taxon>Tracheophyta</taxon>
        <taxon>Spermatophyta</taxon>
        <taxon>Magnoliopsida</taxon>
        <taxon>eudicotyledons</taxon>
        <taxon>Gunneridae</taxon>
        <taxon>Pentapetalae</taxon>
        <taxon>asterids</taxon>
        <taxon>lamiids</taxon>
        <taxon>Solanales</taxon>
        <taxon>Solanaceae</taxon>
        <taxon>Solanoideae</taxon>
        <taxon>Datureae</taxon>
        <taxon>Datura</taxon>
    </lineage>
</organism>
<evidence type="ECO:0000256" key="1">
    <source>
        <dbReference type="SAM" id="MobiDB-lite"/>
    </source>
</evidence>
<dbReference type="PANTHER" id="PTHR36745:SF1">
    <property type="entry name" value="OS02G0824400 PROTEIN"/>
    <property type="match status" value="1"/>
</dbReference>
<sequence length="115" mass="13377">MSKKNDLGRRKRQHEFNLRRKKKEKLDKKLQAKKNKMKVDGKDKKKKGGSGFQVEKQQAKEPQYVRRGLATRQKLRVILHLLGGFVVEQAFHCCRARWEAATFTGFDVATTTFDA</sequence>
<dbReference type="PANTHER" id="PTHR36745">
    <property type="entry name" value="OS02G0824400 PROTEIN"/>
    <property type="match status" value="1"/>
</dbReference>
<feature type="region of interest" description="Disordered" evidence="1">
    <location>
        <begin position="1"/>
        <end position="61"/>
    </location>
</feature>
<feature type="compositionally biased region" description="Basic and acidic residues" evidence="1">
    <location>
        <begin position="1"/>
        <end position="30"/>
    </location>
</feature>